<proteinExistence type="predicted"/>
<reference evidence="1 2" key="1">
    <citation type="journal article" date="2018" name="Nat. Ecol. Evol.">
        <title>Pezizomycetes genomes reveal the molecular basis of ectomycorrhizal truffle lifestyle.</title>
        <authorList>
            <person name="Murat C."/>
            <person name="Payen T."/>
            <person name="Noel B."/>
            <person name="Kuo A."/>
            <person name="Morin E."/>
            <person name="Chen J."/>
            <person name="Kohler A."/>
            <person name="Krizsan K."/>
            <person name="Balestrini R."/>
            <person name="Da Silva C."/>
            <person name="Montanini B."/>
            <person name="Hainaut M."/>
            <person name="Levati E."/>
            <person name="Barry K.W."/>
            <person name="Belfiori B."/>
            <person name="Cichocki N."/>
            <person name="Clum A."/>
            <person name="Dockter R.B."/>
            <person name="Fauchery L."/>
            <person name="Guy J."/>
            <person name="Iotti M."/>
            <person name="Le Tacon F."/>
            <person name="Lindquist E.A."/>
            <person name="Lipzen A."/>
            <person name="Malagnac F."/>
            <person name="Mello A."/>
            <person name="Molinier V."/>
            <person name="Miyauchi S."/>
            <person name="Poulain J."/>
            <person name="Riccioni C."/>
            <person name="Rubini A."/>
            <person name="Sitrit Y."/>
            <person name="Splivallo R."/>
            <person name="Traeger S."/>
            <person name="Wang M."/>
            <person name="Zifcakova L."/>
            <person name="Wipf D."/>
            <person name="Zambonelli A."/>
            <person name="Paolocci F."/>
            <person name="Nowrousian M."/>
            <person name="Ottonello S."/>
            <person name="Baldrian P."/>
            <person name="Spatafora J.W."/>
            <person name="Henrissat B."/>
            <person name="Nagy L.G."/>
            <person name="Aury J.M."/>
            <person name="Wincker P."/>
            <person name="Grigoriev I.V."/>
            <person name="Bonfante P."/>
            <person name="Martin F.M."/>
        </authorList>
    </citation>
    <scope>NUCLEOTIDE SEQUENCE [LARGE SCALE GENOMIC DNA]</scope>
    <source>
        <strain evidence="1 2">120613-1</strain>
    </source>
</reference>
<sequence>KSVVWGSRSSGSRSICVIFSYLYFATHISGVRLSSVSAGFALRSSCPKSILKTAICPCLTAKERGIRPYPLSAALGLTYFRSKRITTTSSCQFAAAYKSGVRLPVSAIFGLTSFRSKRIFNTAGCPCQASHKSGV</sequence>
<evidence type="ECO:0000313" key="1">
    <source>
        <dbReference type="EMBL" id="RPB04646.1"/>
    </source>
</evidence>
<name>A0A3N4K216_9PEZI</name>
<evidence type="ECO:0000313" key="2">
    <source>
        <dbReference type="Proteomes" id="UP000276215"/>
    </source>
</evidence>
<dbReference type="EMBL" id="ML120357">
    <property type="protein sequence ID" value="RPB04646.1"/>
    <property type="molecule type" value="Genomic_DNA"/>
</dbReference>
<dbReference type="AlphaFoldDB" id="A0A3N4K216"/>
<feature type="non-terminal residue" evidence="1">
    <location>
        <position position="1"/>
    </location>
</feature>
<protein>
    <submittedName>
        <fullName evidence="1">Uncharacterized protein</fullName>
    </submittedName>
</protein>
<organism evidence="1 2">
    <name type="scientific">Choiromyces venosus 120613-1</name>
    <dbReference type="NCBI Taxonomy" id="1336337"/>
    <lineage>
        <taxon>Eukaryota</taxon>
        <taxon>Fungi</taxon>
        <taxon>Dikarya</taxon>
        <taxon>Ascomycota</taxon>
        <taxon>Pezizomycotina</taxon>
        <taxon>Pezizomycetes</taxon>
        <taxon>Pezizales</taxon>
        <taxon>Tuberaceae</taxon>
        <taxon>Choiromyces</taxon>
    </lineage>
</organism>
<dbReference type="OrthoDB" id="5103002at2759"/>
<dbReference type="Proteomes" id="UP000276215">
    <property type="component" value="Unassembled WGS sequence"/>
</dbReference>
<gene>
    <name evidence="1" type="ORF">L873DRAFT_1928324</name>
</gene>
<accession>A0A3N4K216</accession>
<keyword evidence="2" id="KW-1185">Reference proteome</keyword>